<dbReference type="InterPro" id="IPR055348">
    <property type="entry name" value="DctQ"/>
</dbReference>
<comment type="subcellular location">
    <subcellularLocation>
        <location evidence="1 9">Cell inner membrane</location>
        <topology evidence="1 9">Multi-pass membrane protein</topology>
    </subcellularLocation>
</comment>
<sequence>MQWIIKLDEGLARLSNFCGWVACVAMLLMAGNVFYDVVARYAFNEVSIGMQEMEWHLYSVVFLFGIPYALRTDGHVRVDVLYTKWSNKTKAWVNLTGALVFVVPFAYLIGLYGYDFALDSYSMGEGSGDPGGLPYRWIIKAVIPVSAFFIAMAGLNMATFALRVMSGEKQYAGEHSAGGLA</sequence>
<evidence type="ECO:0000256" key="8">
    <source>
        <dbReference type="ARBA" id="ARBA00038436"/>
    </source>
</evidence>
<evidence type="ECO:0000256" key="7">
    <source>
        <dbReference type="ARBA" id="ARBA00023136"/>
    </source>
</evidence>
<evidence type="ECO:0000313" key="12">
    <source>
        <dbReference type="Proteomes" id="UP000036406"/>
    </source>
</evidence>
<protein>
    <recommendedName>
        <fullName evidence="9">TRAP transporter small permease protein</fullName>
    </recommendedName>
</protein>
<comment type="function">
    <text evidence="9">Part of the tripartite ATP-independent periplasmic (TRAP) transport system.</text>
</comment>
<dbReference type="PATRIC" id="fig|330734.3.peg.3465"/>
<name>A0A0H4I433_9GAMM</name>
<feature type="transmembrane region" description="Helical" evidence="9">
    <location>
        <begin position="134"/>
        <end position="155"/>
    </location>
</feature>
<evidence type="ECO:0000259" key="10">
    <source>
        <dbReference type="Pfam" id="PF04290"/>
    </source>
</evidence>
<gene>
    <name evidence="11" type="ORF">ABA45_16470</name>
</gene>
<dbReference type="STRING" id="330734.ABA45_16470"/>
<feature type="transmembrane region" description="Helical" evidence="9">
    <location>
        <begin position="91"/>
        <end position="114"/>
    </location>
</feature>
<feature type="transmembrane region" description="Helical" evidence="9">
    <location>
        <begin position="55"/>
        <end position="70"/>
    </location>
</feature>
<evidence type="ECO:0000256" key="4">
    <source>
        <dbReference type="ARBA" id="ARBA00022519"/>
    </source>
</evidence>
<dbReference type="GO" id="GO:0005886">
    <property type="term" value="C:plasma membrane"/>
    <property type="evidence" value="ECO:0007669"/>
    <property type="project" value="UniProtKB-SubCell"/>
</dbReference>
<evidence type="ECO:0000256" key="9">
    <source>
        <dbReference type="RuleBase" id="RU369079"/>
    </source>
</evidence>
<evidence type="ECO:0000256" key="1">
    <source>
        <dbReference type="ARBA" id="ARBA00004429"/>
    </source>
</evidence>
<evidence type="ECO:0000256" key="2">
    <source>
        <dbReference type="ARBA" id="ARBA00022448"/>
    </source>
</evidence>
<feature type="transmembrane region" description="Helical" evidence="9">
    <location>
        <begin position="12"/>
        <end position="35"/>
    </location>
</feature>
<dbReference type="Proteomes" id="UP000036406">
    <property type="component" value="Chromosome"/>
</dbReference>
<keyword evidence="7 9" id="KW-0472">Membrane</keyword>
<dbReference type="Pfam" id="PF04290">
    <property type="entry name" value="DctQ"/>
    <property type="match status" value="1"/>
</dbReference>
<organism evidence="11 12">
    <name type="scientific">Marinobacter psychrophilus</name>
    <dbReference type="NCBI Taxonomy" id="330734"/>
    <lineage>
        <taxon>Bacteria</taxon>
        <taxon>Pseudomonadati</taxon>
        <taxon>Pseudomonadota</taxon>
        <taxon>Gammaproteobacteria</taxon>
        <taxon>Pseudomonadales</taxon>
        <taxon>Marinobacteraceae</taxon>
        <taxon>Marinobacter</taxon>
    </lineage>
</organism>
<evidence type="ECO:0000256" key="6">
    <source>
        <dbReference type="ARBA" id="ARBA00022989"/>
    </source>
</evidence>
<keyword evidence="5 9" id="KW-0812">Transmembrane</keyword>
<dbReference type="PANTHER" id="PTHR35011">
    <property type="entry name" value="2,3-DIKETO-L-GULONATE TRAP TRANSPORTER SMALL PERMEASE PROTEIN YIAM"/>
    <property type="match status" value="1"/>
</dbReference>
<proteinExistence type="inferred from homology"/>
<evidence type="ECO:0000256" key="3">
    <source>
        <dbReference type="ARBA" id="ARBA00022475"/>
    </source>
</evidence>
<evidence type="ECO:0000256" key="5">
    <source>
        <dbReference type="ARBA" id="ARBA00022692"/>
    </source>
</evidence>
<feature type="domain" description="Tripartite ATP-independent periplasmic transporters DctQ component" evidence="10">
    <location>
        <begin position="29"/>
        <end position="157"/>
    </location>
</feature>
<comment type="subunit">
    <text evidence="9">The complex comprises the extracytoplasmic solute receptor protein and the two transmembrane proteins.</text>
</comment>
<keyword evidence="3" id="KW-1003">Cell membrane</keyword>
<dbReference type="InterPro" id="IPR007387">
    <property type="entry name" value="TRAP_DctQ"/>
</dbReference>
<dbReference type="PANTHER" id="PTHR35011:SF4">
    <property type="entry name" value="SLL1102 PROTEIN"/>
    <property type="match status" value="1"/>
</dbReference>
<keyword evidence="6 9" id="KW-1133">Transmembrane helix</keyword>
<keyword evidence="2 9" id="KW-0813">Transport</keyword>
<reference evidence="11 12" key="1">
    <citation type="submission" date="2015-05" db="EMBL/GenBank/DDBJ databases">
        <title>Complete genome of Marinobacter psychrophilus strain 20041T isolated from sea-ice of the Canadian Basin.</title>
        <authorList>
            <person name="Song L."/>
            <person name="Ren L."/>
            <person name="Yu Y."/>
            <person name="Wang X."/>
        </authorList>
    </citation>
    <scope>NUCLEOTIDE SEQUENCE [LARGE SCALE GENOMIC DNA]</scope>
    <source>
        <strain evidence="11 12">20041</strain>
    </source>
</reference>
<dbReference type="EMBL" id="CP011494">
    <property type="protein sequence ID" value="AKO53826.1"/>
    <property type="molecule type" value="Genomic_DNA"/>
</dbReference>
<keyword evidence="12" id="KW-1185">Reference proteome</keyword>
<dbReference type="GO" id="GO:0022857">
    <property type="term" value="F:transmembrane transporter activity"/>
    <property type="evidence" value="ECO:0007669"/>
    <property type="project" value="UniProtKB-UniRule"/>
</dbReference>
<accession>A0A0H4I433</accession>
<dbReference type="AlphaFoldDB" id="A0A0H4I433"/>
<dbReference type="KEGG" id="mpq:ABA45_16470"/>
<keyword evidence="4 9" id="KW-0997">Cell inner membrane</keyword>
<dbReference type="RefSeq" id="WP_048387963.1">
    <property type="nucleotide sequence ID" value="NZ_CP011494.1"/>
</dbReference>
<evidence type="ECO:0000313" key="11">
    <source>
        <dbReference type="EMBL" id="AKO53826.1"/>
    </source>
</evidence>
<comment type="similarity">
    <text evidence="8 9">Belongs to the TRAP transporter small permease family.</text>
</comment>